<protein>
    <submittedName>
        <fullName evidence="3">Transcription factor SOX-15</fullName>
    </submittedName>
</protein>
<name>A0A0M3JKX2_ANISI</name>
<keyword evidence="2" id="KW-1185">Reference proteome</keyword>
<dbReference type="Proteomes" id="UP000267096">
    <property type="component" value="Unassembled WGS sequence"/>
</dbReference>
<reference evidence="3" key="1">
    <citation type="submission" date="2017-02" db="UniProtKB">
        <authorList>
            <consortium name="WormBaseParasite"/>
        </authorList>
    </citation>
    <scope>IDENTIFICATION</scope>
</reference>
<dbReference type="WBParaSite" id="ASIM_0000829901-mRNA-1">
    <property type="protein sequence ID" value="ASIM_0000829901-mRNA-1"/>
    <property type="gene ID" value="ASIM_0000829901"/>
</dbReference>
<evidence type="ECO:0000313" key="2">
    <source>
        <dbReference type="Proteomes" id="UP000267096"/>
    </source>
</evidence>
<proteinExistence type="predicted"/>
<organism evidence="3">
    <name type="scientific">Anisakis simplex</name>
    <name type="common">Herring worm</name>
    <dbReference type="NCBI Taxonomy" id="6269"/>
    <lineage>
        <taxon>Eukaryota</taxon>
        <taxon>Metazoa</taxon>
        <taxon>Ecdysozoa</taxon>
        <taxon>Nematoda</taxon>
        <taxon>Chromadorea</taxon>
        <taxon>Rhabditida</taxon>
        <taxon>Spirurina</taxon>
        <taxon>Ascaridomorpha</taxon>
        <taxon>Ascaridoidea</taxon>
        <taxon>Anisakidae</taxon>
        <taxon>Anisakis</taxon>
        <taxon>Anisakis simplex complex</taxon>
    </lineage>
</organism>
<accession>A0A0M3JKX2</accession>
<evidence type="ECO:0000313" key="1">
    <source>
        <dbReference type="EMBL" id="VDK30688.1"/>
    </source>
</evidence>
<reference evidence="1 2" key="2">
    <citation type="submission" date="2018-11" db="EMBL/GenBank/DDBJ databases">
        <authorList>
            <consortium name="Pathogen Informatics"/>
        </authorList>
    </citation>
    <scope>NUCLEOTIDE SEQUENCE [LARGE SCALE GENOMIC DNA]</scope>
</reference>
<gene>
    <name evidence="1" type="ORF">ASIM_LOCUS8055</name>
</gene>
<evidence type="ECO:0000313" key="3">
    <source>
        <dbReference type="WBParaSite" id="ASIM_0000829901-mRNA-1"/>
    </source>
</evidence>
<dbReference type="EMBL" id="UYRR01020870">
    <property type="protein sequence ID" value="VDK30688.1"/>
    <property type="molecule type" value="Genomic_DNA"/>
</dbReference>
<dbReference type="AlphaFoldDB" id="A0A0M3JKX2"/>
<sequence length="113" mass="12271">MGLMKWYDSQAQPSSNLSAMDVRKMTPADRERIRHTYANQHPSGLPVNPSVLGCEMSVLDGADNMGYSGTMGTTRSASAVALNHQTARTTSSSPRTSAASNFLQNFKRSVLVY</sequence>